<evidence type="ECO:0000256" key="3">
    <source>
        <dbReference type="ARBA" id="ARBA00022692"/>
    </source>
</evidence>
<evidence type="ECO:0000313" key="9">
    <source>
        <dbReference type="Proteomes" id="UP000295765"/>
    </source>
</evidence>
<keyword evidence="3 6" id="KW-0812">Transmembrane</keyword>
<dbReference type="GO" id="GO:0022904">
    <property type="term" value="P:respiratory electron transport chain"/>
    <property type="evidence" value="ECO:0007669"/>
    <property type="project" value="InterPro"/>
</dbReference>
<dbReference type="AlphaFoldDB" id="A0A4R2LC05"/>
<evidence type="ECO:0000256" key="1">
    <source>
        <dbReference type="ARBA" id="ARBA00004651"/>
    </source>
</evidence>
<gene>
    <name evidence="8" type="ORF">EV699_11412</name>
</gene>
<organism evidence="8 9">
    <name type="scientific">Plasticicumulans lactativorans</name>
    <dbReference type="NCBI Taxonomy" id="1133106"/>
    <lineage>
        <taxon>Bacteria</taxon>
        <taxon>Pseudomonadati</taxon>
        <taxon>Pseudomonadota</taxon>
        <taxon>Gammaproteobacteria</taxon>
        <taxon>Candidatus Competibacteraceae</taxon>
        <taxon>Plasticicumulans</taxon>
    </lineage>
</organism>
<evidence type="ECO:0000256" key="2">
    <source>
        <dbReference type="ARBA" id="ARBA00022475"/>
    </source>
</evidence>
<feature type="transmembrane region" description="Helical" evidence="6">
    <location>
        <begin position="155"/>
        <end position="177"/>
    </location>
</feature>
<sequence>MSTSPADTSAEVHVWDPLVRLFHWTLVAAFTLAFFTEDELQNIHVLAGYTVVGLLLLRLVWGFVGSRHARFSDFVHHPRTVLRYTAAVLRGRARRYIGHNPAGGAMIVAMIVMLLVTTGLGLSLYGAQNGMGPLAGVFADASDALVDVLKDAHEFCAYSCVALIGAHLLGVLWESVLHRENLPRAMLTGRKRA</sequence>
<evidence type="ECO:0000259" key="7">
    <source>
        <dbReference type="Pfam" id="PF01292"/>
    </source>
</evidence>
<keyword evidence="2" id="KW-1003">Cell membrane</keyword>
<dbReference type="InterPro" id="IPR011577">
    <property type="entry name" value="Cyt_b561_bac/Ni-Hgenase"/>
</dbReference>
<dbReference type="Gene3D" id="1.20.950.20">
    <property type="entry name" value="Transmembrane di-heme cytochromes, Chain C"/>
    <property type="match status" value="1"/>
</dbReference>
<feature type="transmembrane region" description="Helical" evidence="6">
    <location>
        <begin position="43"/>
        <end position="64"/>
    </location>
</feature>
<keyword evidence="5 6" id="KW-0472">Membrane</keyword>
<dbReference type="SUPFAM" id="SSF81342">
    <property type="entry name" value="Transmembrane di-heme cytochromes"/>
    <property type="match status" value="1"/>
</dbReference>
<dbReference type="GO" id="GO:0020037">
    <property type="term" value="F:heme binding"/>
    <property type="evidence" value="ECO:0007669"/>
    <property type="project" value="TreeGrafter"/>
</dbReference>
<dbReference type="PANTHER" id="PTHR30485:SF2">
    <property type="entry name" value="BLL0597 PROTEIN"/>
    <property type="match status" value="1"/>
</dbReference>
<keyword evidence="4 6" id="KW-1133">Transmembrane helix</keyword>
<comment type="subcellular location">
    <subcellularLocation>
        <location evidence="1">Cell membrane</location>
        <topology evidence="1">Multi-pass membrane protein</topology>
    </subcellularLocation>
</comment>
<dbReference type="EMBL" id="SLWY01000014">
    <property type="protein sequence ID" value="TCO80368.1"/>
    <property type="molecule type" value="Genomic_DNA"/>
</dbReference>
<dbReference type="InterPro" id="IPR051542">
    <property type="entry name" value="Hydrogenase_cytochrome"/>
</dbReference>
<dbReference type="GO" id="GO:0005886">
    <property type="term" value="C:plasma membrane"/>
    <property type="evidence" value="ECO:0007669"/>
    <property type="project" value="UniProtKB-SubCell"/>
</dbReference>
<dbReference type="Pfam" id="PF01292">
    <property type="entry name" value="Ni_hydr_CYTB"/>
    <property type="match status" value="1"/>
</dbReference>
<evidence type="ECO:0000256" key="6">
    <source>
        <dbReference type="SAM" id="Phobius"/>
    </source>
</evidence>
<reference evidence="8 9" key="1">
    <citation type="submission" date="2019-03" db="EMBL/GenBank/DDBJ databases">
        <title>Genomic Encyclopedia of Type Strains, Phase IV (KMG-IV): sequencing the most valuable type-strain genomes for metagenomic binning, comparative biology and taxonomic classification.</title>
        <authorList>
            <person name="Goeker M."/>
        </authorList>
    </citation>
    <scope>NUCLEOTIDE SEQUENCE [LARGE SCALE GENOMIC DNA]</scope>
    <source>
        <strain evidence="8 9">DSM 25287</strain>
    </source>
</reference>
<dbReference type="PANTHER" id="PTHR30485">
    <property type="entry name" value="NI/FE-HYDROGENASE 1 B-TYPE CYTOCHROME SUBUNIT"/>
    <property type="match status" value="1"/>
</dbReference>
<dbReference type="OrthoDB" id="196472at2"/>
<evidence type="ECO:0000256" key="4">
    <source>
        <dbReference type="ARBA" id="ARBA00022989"/>
    </source>
</evidence>
<dbReference type="InterPro" id="IPR016174">
    <property type="entry name" value="Di-haem_cyt_TM"/>
</dbReference>
<name>A0A4R2LC05_9GAMM</name>
<dbReference type="Proteomes" id="UP000295765">
    <property type="component" value="Unassembled WGS sequence"/>
</dbReference>
<evidence type="ECO:0000256" key="5">
    <source>
        <dbReference type="ARBA" id="ARBA00023136"/>
    </source>
</evidence>
<accession>A0A4R2LC05</accession>
<protein>
    <submittedName>
        <fullName evidence="8">Cytochrome b</fullName>
    </submittedName>
</protein>
<evidence type="ECO:0000313" key="8">
    <source>
        <dbReference type="EMBL" id="TCO80368.1"/>
    </source>
</evidence>
<dbReference type="GO" id="GO:0009055">
    <property type="term" value="F:electron transfer activity"/>
    <property type="evidence" value="ECO:0007669"/>
    <property type="project" value="InterPro"/>
</dbReference>
<dbReference type="RefSeq" id="WP_132543417.1">
    <property type="nucleotide sequence ID" value="NZ_SLWY01000014.1"/>
</dbReference>
<feature type="transmembrane region" description="Helical" evidence="6">
    <location>
        <begin position="102"/>
        <end position="125"/>
    </location>
</feature>
<keyword evidence="9" id="KW-1185">Reference proteome</keyword>
<feature type="domain" description="Cytochrome b561 bacterial/Ni-hydrogenase" evidence="7">
    <location>
        <begin position="14"/>
        <end position="189"/>
    </location>
</feature>
<comment type="caution">
    <text evidence="8">The sequence shown here is derived from an EMBL/GenBank/DDBJ whole genome shotgun (WGS) entry which is preliminary data.</text>
</comment>
<proteinExistence type="predicted"/>